<keyword evidence="7" id="KW-1185">Reference proteome</keyword>
<evidence type="ECO:0000256" key="2">
    <source>
        <dbReference type="ARBA" id="ARBA00012948"/>
    </source>
</evidence>
<reference evidence="6" key="1">
    <citation type="submission" date="2023-03" db="EMBL/GenBank/DDBJ databases">
        <authorList>
            <person name="Steffen K."/>
            <person name="Cardenas P."/>
        </authorList>
    </citation>
    <scope>NUCLEOTIDE SEQUENCE</scope>
</reference>
<dbReference type="CDD" id="cd05233">
    <property type="entry name" value="SDR_c"/>
    <property type="match status" value="1"/>
</dbReference>
<comment type="catalytic activity">
    <reaction evidence="4">
        <text>a (3R)-hydroxyacyl-[ACP] + NADP(+) = a 3-oxoacyl-[ACP] + NADPH + H(+)</text>
        <dbReference type="Rhea" id="RHEA:17397"/>
        <dbReference type="Rhea" id="RHEA-COMP:9916"/>
        <dbReference type="Rhea" id="RHEA-COMP:9945"/>
        <dbReference type="ChEBI" id="CHEBI:15378"/>
        <dbReference type="ChEBI" id="CHEBI:57783"/>
        <dbReference type="ChEBI" id="CHEBI:58349"/>
        <dbReference type="ChEBI" id="CHEBI:78776"/>
        <dbReference type="ChEBI" id="CHEBI:78827"/>
        <dbReference type="EC" id="1.1.1.100"/>
    </reaction>
</comment>
<dbReference type="InterPro" id="IPR002347">
    <property type="entry name" value="SDR_fam"/>
</dbReference>
<dbReference type="EC" id="1.1.1.100" evidence="2"/>
<name>A0AA35TDN4_GEOBA</name>
<dbReference type="Gene3D" id="3.40.50.720">
    <property type="entry name" value="NAD(P)-binding Rossmann-like Domain"/>
    <property type="match status" value="1"/>
</dbReference>
<dbReference type="SUPFAM" id="SSF51735">
    <property type="entry name" value="NAD(P)-binding Rossmann-fold domains"/>
    <property type="match status" value="1"/>
</dbReference>
<dbReference type="PRINTS" id="PR00081">
    <property type="entry name" value="GDHRDH"/>
</dbReference>
<comment type="similarity">
    <text evidence="1">Belongs to the short-chain dehydrogenases/reductases (SDR) family.</text>
</comment>
<organism evidence="6 7">
    <name type="scientific">Geodia barretti</name>
    <name type="common">Barrett's horny sponge</name>
    <dbReference type="NCBI Taxonomy" id="519541"/>
    <lineage>
        <taxon>Eukaryota</taxon>
        <taxon>Metazoa</taxon>
        <taxon>Porifera</taxon>
        <taxon>Demospongiae</taxon>
        <taxon>Heteroscleromorpha</taxon>
        <taxon>Tetractinellida</taxon>
        <taxon>Astrophorina</taxon>
        <taxon>Geodiidae</taxon>
        <taxon>Geodia</taxon>
    </lineage>
</organism>
<dbReference type="PANTHER" id="PTHR42879:SF2">
    <property type="entry name" value="3-OXOACYL-[ACYL-CARRIER-PROTEIN] REDUCTASE FABG"/>
    <property type="match status" value="1"/>
</dbReference>
<accession>A0AA35TDN4</accession>
<comment type="caution">
    <text evidence="6">The sequence shown here is derived from an EMBL/GenBank/DDBJ whole genome shotgun (WGS) entry which is preliminary data.</text>
</comment>
<dbReference type="PANTHER" id="PTHR42879">
    <property type="entry name" value="3-OXOACYL-(ACYL-CARRIER-PROTEIN) REDUCTASE"/>
    <property type="match status" value="1"/>
</dbReference>
<dbReference type="NCBIfam" id="NF004202">
    <property type="entry name" value="PRK05653.2-2"/>
    <property type="match status" value="1"/>
</dbReference>
<evidence type="ECO:0000259" key="5">
    <source>
        <dbReference type="SMART" id="SM00822"/>
    </source>
</evidence>
<evidence type="ECO:0000256" key="4">
    <source>
        <dbReference type="ARBA" id="ARBA00048508"/>
    </source>
</evidence>
<dbReference type="EMBL" id="CASHTH010003561">
    <property type="protein sequence ID" value="CAI8046410.1"/>
    <property type="molecule type" value="Genomic_DNA"/>
</dbReference>
<dbReference type="GO" id="GO:0004316">
    <property type="term" value="F:3-oxoacyl-[acyl-carrier-protein] reductase (NADPH) activity"/>
    <property type="evidence" value="ECO:0007669"/>
    <property type="project" value="UniProtKB-EC"/>
</dbReference>
<protein>
    <recommendedName>
        <fullName evidence="2">3-oxoacyl-[acyl-carrier-protein] reductase</fullName>
        <ecNumber evidence="2">1.1.1.100</ecNumber>
    </recommendedName>
</protein>
<dbReference type="NCBIfam" id="NF009466">
    <property type="entry name" value="PRK12826.1-2"/>
    <property type="match status" value="1"/>
</dbReference>
<dbReference type="PRINTS" id="PR00080">
    <property type="entry name" value="SDRFAMILY"/>
</dbReference>
<dbReference type="InterPro" id="IPR020904">
    <property type="entry name" value="Sc_DH/Rdtase_CS"/>
</dbReference>
<dbReference type="NCBIfam" id="NF009468">
    <property type="entry name" value="PRK12826.1-4"/>
    <property type="match status" value="1"/>
</dbReference>
<dbReference type="GO" id="GO:0032787">
    <property type="term" value="P:monocarboxylic acid metabolic process"/>
    <property type="evidence" value="ECO:0007669"/>
    <property type="project" value="UniProtKB-ARBA"/>
</dbReference>
<dbReference type="InterPro" id="IPR036291">
    <property type="entry name" value="NAD(P)-bd_dom_sf"/>
</dbReference>
<feature type="domain" description="Ketoreductase" evidence="5">
    <location>
        <begin position="4"/>
        <end position="179"/>
    </location>
</feature>
<evidence type="ECO:0000313" key="6">
    <source>
        <dbReference type="EMBL" id="CAI8046410.1"/>
    </source>
</evidence>
<dbReference type="InterPro" id="IPR057326">
    <property type="entry name" value="KR_dom"/>
</dbReference>
<proteinExistence type="inferred from homology"/>
<dbReference type="Pfam" id="PF13561">
    <property type="entry name" value="adh_short_C2"/>
    <property type="match status" value="1"/>
</dbReference>
<evidence type="ECO:0000313" key="7">
    <source>
        <dbReference type="Proteomes" id="UP001174909"/>
    </source>
</evidence>
<dbReference type="InterPro" id="IPR050259">
    <property type="entry name" value="SDR"/>
</dbReference>
<keyword evidence="3" id="KW-0560">Oxidoreductase</keyword>
<dbReference type="PROSITE" id="PS00061">
    <property type="entry name" value="ADH_SHORT"/>
    <property type="match status" value="1"/>
</dbReference>
<evidence type="ECO:0000256" key="3">
    <source>
        <dbReference type="ARBA" id="ARBA00023002"/>
    </source>
</evidence>
<dbReference type="GO" id="GO:0006629">
    <property type="term" value="P:lipid metabolic process"/>
    <property type="evidence" value="ECO:0007669"/>
    <property type="project" value="UniProtKB-ARBA"/>
</dbReference>
<dbReference type="AlphaFoldDB" id="A0AA35TDN4"/>
<dbReference type="FunFam" id="3.40.50.720:FF:000084">
    <property type="entry name" value="Short-chain dehydrogenase reductase"/>
    <property type="match status" value="1"/>
</dbReference>
<gene>
    <name evidence="6" type="ORF">GBAR_LOCUS25673</name>
</gene>
<dbReference type="SMART" id="SM00822">
    <property type="entry name" value="PKS_KR"/>
    <property type="match status" value="1"/>
</dbReference>
<dbReference type="Proteomes" id="UP001174909">
    <property type="component" value="Unassembled WGS sequence"/>
</dbReference>
<evidence type="ECO:0000256" key="1">
    <source>
        <dbReference type="ARBA" id="ARBA00006484"/>
    </source>
</evidence>
<dbReference type="NCBIfam" id="NF005559">
    <property type="entry name" value="PRK07231.1"/>
    <property type="match status" value="1"/>
</dbReference>
<sequence length="252" mass="26644">MNNRSVIVTGGSKGLGRGIAQVFAREGAKVLIVARGEDAGNETVQEIRDSGGTASFFRADVANSVEVKGMAQAAIERYGGIDVLCCNAGIFPSAPLEEMSEAEWDLVNSVNLKGAFLCVQACLPEIKKSDQGRVLLMSSITGPITGYTGWSHYGATKAGMLGFMRTAAVELARSNITINAVMPGNVMSEGLDELGEEYLSRMEQAIPLGKLGDPEDVAYAMLFLASHEAKYITGQTLVVDGGQTIPESIDAM</sequence>